<evidence type="ECO:0000256" key="2">
    <source>
        <dbReference type="ARBA" id="ARBA00022630"/>
    </source>
</evidence>
<dbReference type="AlphaFoldDB" id="A0A6G7VIF4"/>
<keyword evidence="2" id="KW-0285">Flavoprotein</keyword>
<dbReference type="RefSeq" id="WP_166188099.1">
    <property type="nucleotide sequence ID" value="NZ_CP049811.1"/>
</dbReference>
<evidence type="ECO:0000256" key="3">
    <source>
        <dbReference type="ARBA" id="ARBA00022827"/>
    </source>
</evidence>
<comment type="similarity">
    <text evidence="1">Belongs to the FAD-binding oxidoreductase/transferase type 4 family.</text>
</comment>
<dbReference type="InterPro" id="IPR036318">
    <property type="entry name" value="FAD-bd_PCMH-like_sf"/>
</dbReference>
<dbReference type="SUPFAM" id="SSF56176">
    <property type="entry name" value="FAD-binding/transporter-associated domain-like"/>
    <property type="match status" value="1"/>
</dbReference>
<reference evidence="5 6" key="1">
    <citation type="submission" date="2020-03" db="EMBL/GenBank/DDBJ databases">
        <title>Complete genome sequence of Monaibacterium sp. ALG8 with diverse plasmids.</title>
        <authorList>
            <person name="Sun C."/>
        </authorList>
    </citation>
    <scope>NUCLEOTIDE SEQUENCE [LARGE SCALE GENOMIC DNA]</scope>
    <source>
        <strain evidence="5 6">ALG8</strain>
    </source>
</reference>
<organism evidence="5 6">
    <name type="scientific">Pontivivens nitratireducens</name>
    <dbReference type="NCBI Taxonomy" id="2758038"/>
    <lineage>
        <taxon>Bacteria</taxon>
        <taxon>Pseudomonadati</taxon>
        <taxon>Pseudomonadota</taxon>
        <taxon>Alphaproteobacteria</taxon>
        <taxon>Rhodobacterales</taxon>
        <taxon>Paracoccaceae</taxon>
        <taxon>Pontivivens</taxon>
    </lineage>
</organism>
<evidence type="ECO:0000313" key="6">
    <source>
        <dbReference type="Proteomes" id="UP000500791"/>
    </source>
</evidence>
<evidence type="ECO:0000259" key="4">
    <source>
        <dbReference type="PROSITE" id="PS51387"/>
    </source>
</evidence>
<dbReference type="InterPro" id="IPR006094">
    <property type="entry name" value="Oxid_FAD_bind_N"/>
</dbReference>
<dbReference type="Gene3D" id="3.30.43.10">
    <property type="entry name" value="Uridine Diphospho-n-acetylenolpyruvylglucosamine Reductase, domain 2"/>
    <property type="match status" value="1"/>
</dbReference>
<dbReference type="PANTHER" id="PTHR43716:SF2">
    <property type="entry name" value="BLL6224 PROTEIN"/>
    <property type="match status" value="1"/>
</dbReference>
<dbReference type="GO" id="GO:0071949">
    <property type="term" value="F:FAD binding"/>
    <property type="evidence" value="ECO:0007669"/>
    <property type="project" value="InterPro"/>
</dbReference>
<dbReference type="InterPro" id="IPR016164">
    <property type="entry name" value="FAD-linked_Oxase-like_C"/>
</dbReference>
<dbReference type="InterPro" id="IPR016166">
    <property type="entry name" value="FAD-bd_PCMH"/>
</dbReference>
<dbReference type="EMBL" id="CP049811">
    <property type="protein sequence ID" value="QIK39656.1"/>
    <property type="molecule type" value="Genomic_DNA"/>
</dbReference>
<dbReference type="GO" id="GO:0022904">
    <property type="term" value="P:respiratory electron transport chain"/>
    <property type="evidence" value="ECO:0007669"/>
    <property type="project" value="TreeGrafter"/>
</dbReference>
<evidence type="ECO:0000256" key="1">
    <source>
        <dbReference type="ARBA" id="ARBA00008000"/>
    </source>
</evidence>
<dbReference type="GO" id="GO:0003824">
    <property type="term" value="F:catalytic activity"/>
    <property type="evidence" value="ECO:0007669"/>
    <property type="project" value="InterPro"/>
</dbReference>
<dbReference type="InterPro" id="IPR051264">
    <property type="entry name" value="FAD-oxidored/transferase_4"/>
</dbReference>
<dbReference type="KEGG" id="mon:G8E03_02070"/>
<dbReference type="InterPro" id="IPR004113">
    <property type="entry name" value="FAD-bd_oxidored_4_C"/>
</dbReference>
<dbReference type="Proteomes" id="UP000500791">
    <property type="component" value="Chromosome"/>
</dbReference>
<dbReference type="Pfam" id="PF01565">
    <property type="entry name" value="FAD_binding_4"/>
    <property type="match status" value="1"/>
</dbReference>
<keyword evidence="3" id="KW-0274">FAD</keyword>
<dbReference type="Gene3D" id="3.30.465.10">
    <property type="match status" value="1"/>
</dbReference>
<sequence>MNLTPATPAFLDHLKDAIPALRCDPASAGWLEEPRGKWQGQALAVLRPSCVEEVASILRLCNEARVGIIPYGGGTGLVGGQVIEAPGVLLLSLDRMHAIRDTAPEDNMIEVEAGVTLQSVQEAAAAAGRLFPLSIASEGTARIGGVLATNAGGTGVLRYGNTRDLVLGVEAVLADGTIIRDLKRLRKDNTGYDLRHLLIGSEGTLGVITAASLRLFPRPAERATAFLAVEGPADALALLHALQSQLGDVVTAFELMHRQGMDFLDEHGFQMPDPLETRPDWMVLVETSGASGTVAALEQALGSAFEEERISDAVLAQSDAQRDALWAIRETIPEGNRLTGSIMSHDISAPLSRLATFVERAGKAVRAVAPDVRINCFGHVGDGNLHYNVFPAQGRARQDYAAQTEDIQRAVHDVTHDLGGSVSAEHGVGRLKVSDLERYSDAGRLRTQRAVKAALDPRGILNPGAVLSGAPLG</sequence>
<dbReference type="Pfam" id="PF02913">
    <property type="entry name" value="FAD-oxidase_C"/>
    <property type="match status" value="1"/>
</dbReference>
<name>A0A6G7VIF4_9RHOB</name>
<keyword evidence="6" id="KW-1185">Reference proteome</keyword>
<feature type="domain" description="FAD-binding PCMH-type" evidence="4">
    <location>
        <begin position="38"/>
        <end position="218"/>
    </location>
</feature>
<dbReference type="InterPro" id="IPR016169">
    <property type="entry name" value="FAD-bd_PCMH_sub2"/>
</dbReference>
<dbReference type="PROSITE" id="PS51387">
    <property type="entry name" value="FAD_PCMH"/>
    <property type="match status" value="1"/>
</dbReference>
<evidence type="ECO:0000313" key="5">
    <source>
        <dbReference type="EMBL" id="QIK39656.1"/>
    </source>
</evidence>
<protein>
    <submittedName>
        <fullName evidence="5">FAD-binding oxidoreductase</fullName>
    </submittedName>
</protein>
<dbReference type="Gene3D" id="3.30.70.2740">
    <property type="match status" value="1"/>
</dbReference>
<dbReference type="InterPro" id="IPR016167">
    <property type="entry name" value="FAD-bd_PCMH_sub1"/>
</dbReference>
<dbReference type="SUPFAM" id="SSF55103">
    <property type="entry name" value="FAD-linked oxidases, C-terminal domain"/>
    <property type="match status" value="1"/>
</dbReference>
<accession>A0A6G7VIF4</accession>
<dbReference type="Gene3D" id="3.30.70.2190">
    <property type="match status" value="1"/>
</dbReference>
<dbReference type="InterPro" id="IPR016171">
    <property type="entry name" value="Vanillyl_alc_oxidase_C-sub2"/>
</dbReference>
<dbReference type="Gene3D" id="1.10.45.10">
    <property type="entry name" value="Vanillyl-alcohol Oxidase, Chain A, domain 4"/>
    <property type="match status" value="1"/>
</dbReference>
<dbReference type="PANTHER" id="PTHR43716">
    <property type="entry name" value="D-2-HYDROXYGLUTARATE DEHYDROGENASE, MITOCHONDRIAL"/>
    <property type="match status" value="1"/>
</dbReference>
<proteinExistence type="inferred from homology"/>
<gene>
    <name evidence="5" type="ORF">G8E03_02070</name>
</gene>